<comment type="caution">
    <text evidence="2">The sequence shown here is derived from an EMBL/GenBank/DDBJ whole genome shotgun (WGS) entry which is preliminary data.</text>
</comment>
<evidence type="ECO:0000313" key="2">
    <source>
        <dbReference type="EMBL" id="KAE9968931.1"/>
    </source>
</evidence>
<feature type="region of interest" description="Disordered" evidence="1">
    <location>
        <begin position="1"/>
        <end position="31"/>
    </location>
</feature>
<accession>A0A8H3UGE6</accession>
<reference evidence="2 3" key="1">
    <citation type="submission" date="2019-07" db="EMBL/GenBank/DDBJ databases">
        <title>Venturia inaequalis Genome Resource.</title>
        <authorList>
            <person name="Lichtner F.J."/>
        </authorList>
    </citation>
    <scope>NUCLEOTIDE SEQUENCE [LARGE SCALE GENOMIC DNA]</scope>
    <source>
        <strain evidence="2 3">DMI_063113</strain>
    </source>
</reference>
<evidence type="ECO:0000256" key="1">
    <source>
        <dbReference type="SAM" id="MobiDB-lite"/>
    </source>
</evidence>
<proteinExistence type="predicted"/>
<keyword evidence="3" id="KW-1185">Reference proteome</keyword>
<dbReference type="EMBL" id="WNWR01000801">
    <property type="protein sequence ID" value="KAE9968931.1"/>
    <property type="molecule type" value="Genomic_DNA"/>
</dbReference>
<gene>
    <name evidence="2" type="ORF">EG327_010872</name>
</gene>
<evidence type="ECO:0000313" key="3">
    <source>
        <dbReference type="Proteomes" id="UP000490939"/>
    </source>
</evidence>
<dbReference type="AlphaFoldDB" id="A0A8H3UGE6"/>
<dbReference type="Proteomes" id="UP000490939">
    <property type="component" value="Unassembled WGS sequence"/>
</dbReference>
<protein>
    <submittedName>
        <fullName evidence="2">Uncharacterized protein</fullName>
    </submittedName>
</protein>
<name>A0A8H3UGE6_VENIN</name>
<sequence>MSLPKPSESHKNETSISPPQSPEMFKDKQKKLATSPAQLLYRQSWTPTPYQKSIGLTLPHLAYLYNAYETLWYEKDIPAKDHGKTITWRRMMQGFWEYFTPQMPKELLDGEFGTGLGGKKDMFERECCKEMRREEWLGENCPYNWSEGKEDW</sequence>
<organism evidence="2 3">
    <name type="scientific">Venturia inaequalis</name>
    <name type="common">Apple scab fungus</name>
    <dbReference type="NCBI Taxonomy" id="5025"/>
    <lineage>
        <taxon>Eukaryota</taxon>
        <taxon>Fungi</taxon>
        <taxon>Dikarya</taxon>
        <taxon>Ascomycota</taxon>
        <taxon>Pezizomycotina</taxon>
        <taxon>Dothideomycetes</taxon>
        <taxon>Pleosporomycetidae</taxon>
        <taxon>Venturiales</taxon>
        <taxon>Venturiaceae</taxon>
        <taxon>Venturia</taxon>
    </lineage>
</organism>